<dbReference type="AlphaFoldDB" id="A0A0D2JES8"/>
<feature type="domain" description="CENP-V/GFA" evidence="5">
    <location>
        <begin position="15"/>
        <end position="82"/>
    </location>
</feature>
<evidence type="ECO:0000313" key="7">
    <source>
        <dbReference type="Proteomes" id="UP000053617"/>
    </source>
</evidence>
<proteinExistence type="inferred from homology"/>
<dbReference type="GeneID" id="25290430"/>
<keyword evidence="2" id="KW-0479">Metal-binding</keyword>
<dbReference type="RefSeq" id="XP_013274841.1">
    <property type="nucleotide sequence ID" value="XM_013419387.1"/>
</dbReference>
<sequence>MTFIFPSFNLKAPHEGAIAIYSRPNPHGRTDGYFCTKCGARLLHRPVSHDGTPANVVSVKSGCLDGVTKEMLRGAVHIWTKSAVVDVPEGAEQYEEEPPRGSFQESEPRMEP</sequence>
<evidence type="ECO:0000313" key="6">
    <source>
        <dbReference type="EMBL" id="KIX07705.1"/>
    </source>
</evidence>
<dbReference type="OrthoDB" id="5290969at2759"/>
<dbReference type="Proteomes" id="UP000053617">
    <property type="component" value="Unassembled WGS sequence"/>
</dbReference>
<evidence type="ECO:0000256" key="1">
    <source>
        <dbReference type="ARBA" id="ARBA00005495"/>
    </source>
</evidence>
<evidence type="ECO:0000256" key="3">
    <source>
        <dbReference type="ARBA" id="ARBA00022833"/>
    </source>
</evidence>
<reference evidence="6 7" key="1">
    <citation type="submission" date="2015-01" db="EMBL/GenBank/DDBJ databases">
        <title>The Genome Sequence of Rhinocladiella mackenzie CBS 650.93.</title>
        <authorList>
            <consortium name="The Broad Institute Genomics Platform"/>
            <person name="Cuomo C."/>
            <person name="de Hoog S."/>
            <person name="Gorbushina A."/>
            <person name="Stielow B."/>
            <person name="Teixiera M."/>
            <person name="Abouelleil A."/>
            <person name="Chapman S.B."/>
            <person name="Priest M."/>
            <person name="Young S.K."/>
            <person name="Wortman J."/>
            <person name="Nusbaum C."/>
            <person name="Birren B."/>
        </authorList>
    </citation>
    <scope>NUCLEOTIDE SEQUENCE [LARGE SCALE GENOMIC DNA]</scope>
    <source>
        <strain evidence="6 7">CBS 650.93</strain>
    </source>
</reference>
<dbReference type="GO" id="GO:0046872">
    <property type="term" value="F:metal ion binding"/>
    <property type="evidence" value="ECO:0007669"/>
    <property type="project" value="UniProtKB-KW"/>
</dbReference>
<name>A0A0D2JES8_9EURO</name>
<dbReference type="VEuPathDB" id="FungiDB:Z518_02359"/>
<feature type="region of interest" description="Disordered" evidence="4">
    <location>
        <begin position="87"/>
        <end position="112"/>
    </location>
</feature>
<evidence type="ECO:0000256" key="2">
    <source>
        <dbReference type="ARBA" id="ARBA00022723"/>
    </source>
</evidence>
<protein>
    <submittedName>
        <fullName evidence="6">Rhinocladiella mackenziei CBS 650.93 unplaced genomic scaffold supercont1.2, whole genome shotgun sequence</fullName>
    </submittedName>
</protein>
<comment type="similarity">
    <text evidence="1">Belongs to the Gfa family.</text>
</comment>
<organism evidence="6 7">
    <name type="scientific">Rhinocladiella mackenziei CBS 650.93</name>
    <dbReference type="NCBI Taxonomy" id="1442369"/>
    <lineage>
        <taxon>Eukaryota</taxon>
        <taxon>Fungi</taxon>
        <taxon>Dikarya</taxon>
        <taxon>Ascomycota</taxon>
        <taxon>Pezizomycotina</taxon>
        <taxon>Eurotiomycetes</taxon>
        <taxon>Chaetothyriomycetidae</taxon>
        <taxon>Chaetothyriales</taxon>
        <taxon>Herpotrichiellaceae</taxon>
        <taxon>Rhinocladiella</taxon>
    </lineage>
</organism>
<dbReference type="InterPro" id="IPR011057">
    <property type="entry name" value="Mss4-like_sf"/>
</dbReference>
<keyword evidence="3" id="KW-0862">Zinc</keyword>
<keyword evidence="7" id="KW-1185">Reference proteome</keyword>
<dbReference type="EMBL" id="KN847476">
    <property type="protein sequence ID" value="KIX07705.1"/>
    <property type="molecule type" value="Genomic_DNA"/>
</dbReference>
<gene>
    <name evidence="6" type="ORF">Z518_02359</name>
</gene>
<evidence type="ECO:0000256" key="4">
    <source>
        <dbReference type="SAM" id="MobiDB-lite"/>
    </source>
</evidence>
<dbReference type="InterPro" id="IPR006913">
    <property type="entry name" value="CENP-V/GFA"/>
</dbReference>
<dbReference type="SUPFAM" id="SSF51316">
    <property type="entry name" value="Mss4-like"/>
    <property type="match status" value="1"/>
</dbReference>
<dbReference type="GO" id="GO:0016846">
    <property type="term" value="F:carbon-sulfur lyase activity"/>
    <property type="evidence" value="ECO:0007669"/>
    <property type="project" value="InterPro"/>
</dbReference>
<evidence type="ECO:0000259" key="5">
    <source>
        <dbReference type="Pfam" id="PF04828"/>
    </source>
</evidence>
<dbReference type="Gene3D" id="2.170.150.70">
    <property type="match status" value="1"/>
</dbReference>
<dbReference type="Pfam" id="PF04828">
    <property type="entry name" value="GFA"/>
    <property type="match status" value="1"/>
</dbReference>
<dbReference type="HOGENOM" id="CLU_055491_1_1_1"/>
<accession>A0A0D2JES8</accession>